<reference evidence="2" key="1">
    <citation type="journal article" date="2011" name="PLoS Genet.">
        <title>Genomic analysis of the necrotrophic fungal pathogens Sclerotinia sclerotiorum and Botrytis cinerea.</title>
        <authorList>
            <person name="Amselem J."/>
            <person name="Cuomo C.A."/>
            <person name="van Kan J.A."/>
            <person name="Viaud M."/>
            <person name="Benito E.P."/>
            <person name="Couloux A."/>
            <person name="Coutinho P.M."/>
            <person name="de Vries R.P."/>
            <person name="Dyer P.S."/>
            <person name="Fillinger S."/>
            <person name="Fournier E."/>
            <person name="Gout L."/>
            <person name="Hahn M."/>
            <person name="Kohn L."/>
            <person name="Lapalu N."/>
            <person name="Plummer K.M."/>
            <person name="Pradier J.M."/>
            <person name="Quevillon E."/>
            <person name="Sharon A."/>
            <person name="Simon A."/>
            <person name="ten Have A."/>
            <person name="Tudzynski B."/>
            <person name="Tudzynski P."/>
            <person name="Wincker P."/>
            <person name="Andrew M."/>
            <person name="Anthouard V."/>
            <person name="Beever R.E."/>
            <person name="Beffa R."/>
            <person name="Benoit I."/>
            <person name="Bouzid O."/>
            <person name="Brault B."/>
            <person name="Chen Z."/>
            <person name="Choquer M."/>
            <person name="Collemare J."/>
            <person name="Cotton P."/>
            <person name="Danchin E.G."/>
            <person name="Da Silva C."/>
            <person name="Gautier A."/>
            <person name="Giraud C."/>
            <person name="Giraud T."/>
            <person name="Gonzalez C."/>
            <person name="Grossetete S."/>
            <person name="Guldener U."/>
            <person name="Henrissat B."/>
            <person name="Howlett B.J."/>
            <person name="Kodira C."/>
            <person name="Kretschmer M."/>
            <person name="Lappartient A."/>
            <person name="Leroch M."/>
            <person name="Levis C."/>
            <person name="Mauceli E."/>
            <person name="Neuveglise C."/>
            <person name="Oeser B."/>
            <person name="Pearson M."/>
            <person name="Poulain J."/>
            <person name="Poussereau N."/>
            <person name="Quesneville H."/>
            <person name="Rascle C."/>
            <person name="Schumacher J."/>
            <person name="Segurens B."/>
            <person name="Sexton A."/>
            <person name="Silva E."/>
            <person name="Sirven C."/>
            <person name="Soanes D.M."/>
            <person name="Talbot N.J."/>
            <person name="Templeton M."/>
            <person name="Yandava C."/>
            <person name="Yarden O."/>
            <person name="Zeng Q."/>
            <person name="Rollins J.A."/>
            <person name="Lebrun M.H."/>
            <person name="Dickman M."/>
        </authorList>
    </citation>
    <scope>NUCLEOTIDE SEQUENCE [LARGE SCALE GENOMIC DNA]</scope>
    <source>
        <strain evidence="2">T4</strain>
    </source>
</reference>
<sequence>MRCTLQWLPFSHSVPFSGSRTGSSLGRPDLASLVSLVVKIMDAYGQPARAWAQIDTQHSSSSRFVMTMDATDCTVQLTALFISAHAMNHG</sequence>
<evidence type="ECO:0000313" key="1">
    <source>
        <dbReference type="EMBL" id="CCD50212.1"/>
    </source>
</evidence>
<organism evidence="1 2">
    <name type="scientific">Botryotinia fuckeliana (strain T4)</name>
    <name type="common">Noble rot fungus</name>
    <name type="synonym">Botrytis cinerea</name>
    <dbReference type="NCBI Taxonomy" id="999810"/>
    <lineage>
        <taxon>Eukaryota</taxon>
        <taxon>Fungi</taxon>
        <taxon>Dikarya</taxon>
        <taxon>Ascomycota</taxon>
        <taxon>Pezizomycotina</taxon>
        <taxon>Leotiomycetes</taxon>
        <taxon>Helotiales</taxon>
        <taxon>Sclerotiniaceae</taxon>
        <taxon>Botrytis</taxon>
    </lineage>
</organism>
<dbReference type="EMBL" id="FQ790324">
    <property type="protein sequence ID" value="CCD50212.1"/>
    <property type="molecule type" value="Genomic_DNA"/>
</dbReference>
<dbReference type="HOGENOM" id="CLU_2440590_0_0_1"/>
<gene>
    <name evidence="1" type="ORF">BofuT4_uP091710.1</name>
</gene>
<protein>
    <submittedName>
        <fullName evidence="1">Uncharacterized protein</fullName>
    </submittedName>
</protein>
<accession>G2YEL4</accession>
<dbReference type="AlphaFoldDB" id="G2YEL4"/>
<evidence type="ECO:0000313" key="2">
    <source>
        <dbReference type="Proteomes" id="UP000008177"/>
    </source>
</evidence>
<dbReference type="InParanoid" id="G2YEL4"/>
<dbReference type="Proteomes" id="UP000008177">
    <property type="component" value="Unplaced contigs"/>
</dbReference>
<name>G2YEL4_BOTF4</name>
<proteinExistence type="predicted"/>